<proteinExistence type="predicted"/>
<dbReference type="Pfam" id="PF26572">
    <property type="entry name" value="DUF8185"/>
    <property type="match status" value="1"/>
</dbReference>
<protein>
    <submittedName>
        <fullName evidence="4">Uncharacterized protein</fullName>
    </submittedName>
</protein>
<sequence length="260" mass="26916">MSGEQPGRLVFADPGEAAELAALLERLLRWERNAVVRLRVRRPHREDGVLGLFARPARFEVLAVRTARLAAPEGTGGPAGPAELDTTVSAGELLEGVAEKDASVSVPAAVTGPPWAGLLPPHGGWRPVGVLPYESVRAAADAVVAEFRRRSEALPPGERTRQALDALAEEIWSRPLGGGTGLPLRAVHAARSLGMLRPSGPAPAAGPQGPPRPGRPGVVGPPEAAVLAAGTWLRLRTPYGSVAVRRGGGTGLGVIPVRSG</sequence>
<keyword evidence="5" id="KW-1185">Reference proteome</keyword>
<dbReference type="Proteomes" id="UP000230407">
    <property type="component" value="Unassembled WGS sequence"/>
</dbReference>
<evidence type="ECO:0000256" key="1">
    <source>
        <dbReference type="SAM" id="MobiDB-lite"/>
    </source>
</evidence>
<accession>A0A2M8LQI7</accession>
<dbReference type="InterPro" id="IPR058323">
    <property type="entry name" value="DUF8010"/>
</dbReference>
<gene>
    <name evidence="4" type="ORF">CUT44_28335</name>
</gene>
<evidence type="ECO:0000259" key="2">
    <source>
        <dbReference type="Pfam" id="PF26035"/>
    </source>
</evidence>
<evidence type="ECO:0000259" key="3">
    <source>
        <dbReference type="Pfam" id="PF26572"/>
    </source>
</evidence>
<comment type="caution">
    <text evidence="4">The sequence shown here is derived from an EMBL/GenBank/DDBJ whole genome shotgun (WGS) entry which is preliminary data.</text>
</comment>
<dbReference type="InterPro" id="IPR058498">
    <property type="entry name" value="DUF8185"/>
</dbReference>
<reference evidence="4 5" key="1">
    <citation type="submission" date="2017-11" db="EMBL/GenBank/DDBJ databases">
        <title>Streptomyces carmine sp. nov., a novel actinomycete isolated from Sophora alopecuroides in Xinjiang, China.</title>
        <authorList>
            <person name="Wang Y."/>
            <person name="Luo X."/>
            <person name="Wan C."/>
            <person name="Zhang L."/>
        </authorList>
    </citation>
    <scope>NUCLEOTIDE SEQUENCE [LARGE SCALE GENOMIC DNA]</scope>
    <source>
        <strain evidence="4 5">TRM SA0054</strain>
    </source>
</reference>
<evidence type="ECO:0000313" key="4">
    <source>
        <dbReference type="EMBL" id="PJE94196.1"/>
    </source>
</evidence>
<dbReference type="RefSeq" id="WP_100204808.1">
    <property type="nucleotide sequence ID" value="NZ_PGGW01000069.1"/>
</dbReference>
<feature type="domain" description="DUF8185" evidence="3">
    <location>
        <begin position="120"/>
        <end position="248"/>
    </location>
</feature>
<dbReference type="Pfam" id="PF26035">
    <property type="entry name" value="DUF8010"/>
    <property type="match status" value="1"/>
</dbReference>
<organism evidence="4 5">
    <name type="scientific">Streptomyces carminius</name>
    <dbReference type="NCBI Taxonomy" id="2665496"/>
    <lineage>
        <taxon>Bacteria</taxon>
        <taxon>Bacillati</taxon>
        <taxon>Actinomycetota</taxon>
        <taxon>Actinomycetes</taxon>
        <taxon>Kitasatosporales</taxon>
        <taxon>Streptomycetaceae</taxon>
        <taxon>Streptomyces</taxon>
    </lineage>
</organism>
<dbReference type="EMBL" id="PGGW01000069">
    <property type="protein sequence ID" value="PJE94196.1"/>
    <property type="molecule type" value="Genomic_DNA"/>
</dbReference>
<feature type="compositionally biased region" description="Low complexity" evidence="1">
    <location>
        <begin position="197"/>
        <end position="207"/>
    </location>
</feature>
<dbReference type="AlphaFoldDB" id="A0A2M8LQI7"/>
<name>A0A2M8LQI7_9ACTN</name>
<evidence type="ECO:0000313" key="5">
    <source>
        <dbReference type="Proteomes" id="UP000230407"/>
    </source>
</evidence>
<feature type="domain" description="DUF8010" evidence="2">
    <location>
        <begin position="7"/>
        <end position="117"/>
    </location>
</feature>
<feature type="region of interest" description="Disordered" evidence="1">
    <location>
        <begin position="195"/>
        <end position="221"/>
    </location>
</feature>